<dbReference type="GO" id="GO:0046872">
    <property type="term" value="F:metal ion binding"/>
    <property type="evidence" value="ECO:0007669"/>
    <property type="project" value="UniProtKB-KW"/>
</dbReference>
<dbReference type="Gene3D" id="3.30.2010.10">
    <property type="entry name" value="Metalloproteases ('zincins'), catalytic domain"/>
    <property type="match status" value="1"/>
</dbReference>
<reference evidence="9 10" key="1">
    <citation type="journal article" date="2011" name="Stand. Genomic Sci.">
        <title>Complete genome sequence of Weeksella virosa type strain (9751).</title>
        <authorList>
            <person name="Lang E."/>
            <person name="Teshima H."/>
            <person name="Lucas S."/>
            <person name="Lapidus A."/>
            <person name="Hammon N."/>
            <person name="Deshpande S."/>
            <person name="Nolan M."/>
            <person name="Cheng J.F."/>
            <person name="Pitluck S."/>
            <person name="Liolios K."/>
            <person name="Pagani I."/>
            <person name="Mikhailova N."/>
            <person name="Ivanova N."/>
            <person name="Mavromatis K."/>
            <person name="Pati A."/>
            <person name="Tapia R."/>
            <person name="Han C."/>
            <person name="Goodwin L."/>
            <person name="Chen A."/>
            <person name="Palaniappan K."/>
            <person name="Land M."/>
            <person name="Hauser L."/>
            <person name="Chang Y.J."/>
            <person name="Jeffries C.D."/>
            <person name="Brambilla E.M."/>
            <person name="Kopitz M."/>
            <person name="Rohde M."/>
            <person name="Goker M."/>
            <person name="Tindall B.J."/>
            <person name="Detter J.C."/>
            <person name="Woyke T."/>
            <person name="Bristow J."/>
            <person name="Eisen J.A."/>
            <person name="Markowitz V."/>
            <person name="Hugenholtz P."/>
            <person name="Klenk H.P."/>
            <person name="Kyrpides N.C."/>
        </authorList>
    </citation>
    <scope>NUCLEOTIDE SEQUENCE [LARGE SCALE GENOMIC DNA]</scope>
    <source>
        <strain evidence="10">ATCC 43766 / DSM 16922 / JCM 21250 / NBRC 16016 / NCTC 11634 / CL345/78</strain>
    </source>
</reference>
<dbReference type="GO" id="GO:0016020">
    <property type="term" value="C:membrane"/>
    <property type="evidence" value="ECO:0007669"/>
    <property type="project" value="TreeGrafter"/>
</dbReference>
<proteinExistence type="inferred from homology"/>
<keyword evidence="5 6" id="KW-0482">Metalloprotease</keyword>
<keyword evidence="3 6" id="KW-0378">Hydrolase</keyword>
<comment type="cofactor">
    <cofactor evidence="6">
        <name>Zn(2+)</name>
        <dbReference type="ChEBI" id="CHEBI:29105"/>
    </cofactor>
    <text evidence="6">Binds 1 zinc ion per subunit.</text>
</comment>
<dbReference type="AlphaFoldDB" id="F0NZI0"/>
<dbReference type="STRING" id="865938.Weevi_1629"/>
<keyword evidence="7" id="KW-1133">Transmembrane helix</keyword>
<dbReference type="OrthoDB" id="9810445at2"/>
<dbReference type="Proteomes" id="UP000008641">
    <property type="component" value="Chromosome"/>
</dbReference>
<dbReference type="EMBL" id="CP002455">
    <property type="protein sequence ID" value="ADX68327.1"/>
    <property type="molecule type" value="Genomic_DNA"/>
</dbReference>
<keyword evidence="10" id="KW-1185">Reference proteome</keyword>
<evidence type="ECO:0000256" key="1">
    <source>
        <dbReference type="ARBA" id="ARBA00022670"/>
    </source>
</evidence>
<evidence type="ECO:0000256" key="2">
    <source>
        <dbReference type="ARBA" id="ARBA00022723"/>
    </source>
</evidence>
<dbReference type="PANTHER" id="PTHR22726">
    <property type="entry name" value="METALLOENDOPEPTIDASE OMA1"/>
    <property type="match status" value="1"/>
</dbReference>
<dbReference type="GO" id="GO:0004222">
    <property type="term" value="F:metalloendopeptidase activity"/>
    <property type="evidence" value="ECO:0007669"/>
    <property type="project" value="InterPro"/>
</dbReference>
<evidence type="ECO:0000313" key="9">
    <source>
        <dbReference type="EMBL" id="ADX68327.1"/>
    </source>
</evidence>
<organism evidence="9 10">
    <name type="scientific">Weeksella virosa (strain ATCC 43766 / DSM 16922 / JCM 21250 / CCUG 30538 / CDC 9751 / IAM 14551 / NBRC 16016 / NCTC 11634 / CL345/78)</name>
    <dbReference type="NCBI Taxonomy" id="865938"/>
    <lineage>
        <taxon>Bacteria</taxon>
        <taxon>Pseudomonadati</taxon>
        <taxon>Bacteroidota</taxon>
        <taxon>Flavobacteriia</taxon>
        <taxon>Flavobacteriales</taxon>
        <taxon>Weeksellaceae</taxon>
        <taxon>Weeksella</taxon>
    </lineage>
</organism>
<dbReference type="InterPro" id="IPR001915">
    <property type="entry name" value="Peptidase_M48"/>
</dbReference>
<evidence type="ECO:0000256" key="3">
    <source>
        <dbReference type="ARBA" id="ARBA00022801"/>
    </source>
</evidence>
<keyword evidence="4 6" id="KW-0862">Zinc</keyword>
<protein>
    <submittedName>
        <fullName evidence="9">Peptidase M48 Ste24p</fullName>
    </submittedName>
</protein>
<comment type="similarity">
    <text evidence="6">Belongs to the peptidase M48 family.</text>
</comment>
<evidence type="ECO:0000313" key="10">
    <source>
        <dbReference type="Proteomes" id="UP000008641"/>
    </source>
</evidence>
<dbReference type="KEGG" id="wvi:Weevi_1629"/>
<name>F0NZI0_WEEVC</name>
<dbReference type="eggNOG" id="COG4783">
    <property type="taxonomic scope" value="Bacteria"/>
</dbReference>
<dbReference type="PANTHER" id="PTHR22726:SF1">
    <property type="entry name" value="METALLOENDOPEPTIDASE OMA1, MITOCHONDRIAL"/>
    <property type="match status" value="1"/>
</dbReference>
<dbReference type="HOGENOM" id="CLU_029002_5_2_10"/>
<keyword evidence="7" id="KW-0472">Membrane</keyword>
<evidence type="ECO:0000256" key="5">
    <source>
        <dbReference type="ARBA" id="ARBA00023049"/>
    </source>
</evidence>
<keyword evidence="2" id="KW-0479">Metal-binding</keyword>
<evidence type="ECO:0000256" key="4">
    <source>
        <dbReference type="ARBA" id="ARBA00022833"/>
    </source>
</evidence>
<dbReference type="RefSeq" id="WP_013598716.1">
    <property type="nucleotide sequence ID" value="NC_015144.1"/>
</dbReference>
<feature type="transmembrane region" description="Helical" evidence="7">
    <location>
        <begin position="7"/>
        <end position="27"/>
    </location>
</feature>
<evidence type="ECO:0000256" key="7">
    <source>
        <dbReference type="SAM" id="Phobius"/>
    </source>
</evidence>
<keyword evidence="1 6" id="KW-0645">Protease</keyword>
<sequence length="259" mass="28214">MQKGGSVTLKILVALAIVIFSVIKYFASSDVNEITGEKQYISLSKEDEIALGINFAPQMAKEFGGLSTNKEMQNLVQQVGNRLVKNTDAARTSYPFHFYVLADSQTVNAFALPGGPIFITEGLFRRLKNEDQLGGVLGHEIGHVIARHSAEQISKQALTQGLVGAAGVASGDVNTAQYAQFIANMVNLKYGRSDELEADDLGVRFMIQAGYNPEALIGVMDILEDASGRVAVPEWQSSHPSPSNRRIKIKEAIEKYQQP</sequence>
<evidence type="ECO:0000256" key="6">
    <source>
        <dbReference type="RuleBase" id="RU003983"/>
    </source>
</evidence>
<dbReference type="GO" id="GO:0051603">
    <property type="term" value="P:proteolysis involved in protein catabolic process"/>
    <property type="evidence" value="ECO:0007669"/>
    <property type="project" value="TreeGrafter"/>
</dbReference>
<feature type="domain" description="Peptidase M48" evidence="8">
    <location>
        <begin position="73"/>
        <end position="251"/>
    </location>
</feature>
<reference evidence="10" key="2">
    <citation type="journal article" date="2011" name="Stand. Genomic Sci.">
        <title>Complete genome sequence of Weeksella virosa type strain (9751T).</title>
        <authorList>
            <person name="Lang E."/>
            <person name="Teshima H."/>
            <person name="Lucas S."/>
            <person name="Lapidus A."/>
            <person name="Hammon N."/>
            <person name="Deshpande S."/>
            <person name="Nolan M."/>
            <person name="Cheng J."/>
            <person name="Pitluck S."/>
            <person name="Liolios K."/>
            <person name="Pagani I."/>
            <person name="Mikhailova N."/>
            <person name="Ivanova N."/>
            <person name="Mavromatis K."/>
            <person name="Pati A."/>
            <person name="Tapia R."/>
            <person name="Han C."/>
            <person name="Goodwin L."/>
            <person name="Chen A."/>
            <person name="Palaniappan K."/>
            <person name="Land M."/>
            <person name="Hauser L."/>
            <person name="Chang Y."/>
            <person name="Jeffries C."/>
            <person name="Brambilla E."/>
            <person name="Kopitz M."/>
            <person name="Rohde M."/>
            <person name="Goker M."/>
            <person name="Tindall B."/>
            <person name="Detter J."/>
            <person name="Woyke T."/>
            <person name="Bristow J."/>
            <person name="Eisen J."/>
            <person name="Markowitz V."/>
            <person name="Hugenholtz P."/>
            <person name="Klenk H."/>
            <person name="Kyrpides N."/>
        </authorList>
    </citation>
    <scope>NUCLEOTIDE SEQUENCE [LARGE SCALE GENOMIC DNA]</scope>
    <source>
        <strain evidence="10">ATCC 43766 / DSM 16922 / JCM 21250 / NBRC 16016 / NCTC 11634 / CL345/78</strain>
    </source>
</reference>
<keyword evidence="7" id="KW-0812">Transmembrane</keyword>
<accession>F0NZI0</accession>
<gene>
    <name evidence="9" type="ordered locus">Weevi_1629</name>
</gene>
<dbReference type="InterPro" id="IPR051156">
    <property type="entry name" value="Mito/Outer_Membr_Metalloprot"/>
</dbReference>
<evidence type="ECO:0000259" key="8">
    <source>
        <dbReference type="Pfam" id="PF01435"/>
    </source>
</evidence>
<dbReference type="Pfam" id="PF01435">
    <property type="entry name" value="Peptidase_M48"/>
    <property type="match status" value="1"/>
</dbReference>